<feature type="region of interest" description="Disordered" evidence="1">
    <location>
        <begin position="1"/>
        <end position="35"/>
    </location>
</feature>
<dbReference type="EMBL" id="QDEB01032406">
    <property type="protein sequence ID" value="RZC39637.1"/>
    <property type="molecule type" value="Genomic_DNA"/>
</dbReference>
<evidence type="ECO:0000313" key="3">
    <source>
        <dbReference type="Proteomes" id="UP000292052"/>
    </source>
</evidence>
<dbReference type="STRING" id="1661398.A0A482W4P4"/>
<reference evidence="2 3" key="1">
    <citation type="submission" date="2017-03" db="EMBL/GenBank/DDBJ databases">
        <title>Genome of the blue death feigning beetle - Asbolus verrucosus.</title>
        <authorList>
            <person name="Rider S.D."/>
        </authorList>
    </citation>
    <scope>NUCLEOTIDE SEQUENCE [LARGE SCALE GENOMIC DNA]</scope>
    <source>
        <strain evidence="2">Butters</strain>
        <tissue evidence="2">Head and leg muscle</tissue>
    </source>
</reference>
<evidence type="ECO:0000313" key="2">
    <source>
        <dbReference type="EMBL" id="RZC39637.1"/>
    </source>
</evidence>
<protein>
    <recommendedName>
        <fullName evidence="4">RVT 1 domain containing protein</fullName>
    </recommendedName>
</protein>
<evidence type="ECO:0000256" key="1">
    <source>
        <dbReference type="SAM" id="MobiDB-lite"/>
    </source>
</evidence>
<dbReference type="AlphaFoldDB" id="A0A482W4P4"/>
<comment type="caution">
    <text evidence="2">The sequence shown here is derived from an EMBL/GenBank/DDBJ whole genome shotgun (WGS) entry which is preliminary data.</text>
</comment>
<keyword evidence="3" id="KW-1185">Reference proteome</keyword>
<feature type="non-terminal residue" evidence="2">
    <location>
        <position position="113"/>
    </location>
</feature>
<organism evidence="2 3">
    <name type="scientific">Asbolus verrucosus</name>
    <name type="common">Desert ironclad beetle</name>
    <dbReference type="NCBI Taxonomy" id="1661398"/>
    <lineage>
        <taxon>Eukaryota</taxon>
        <taxon>Metazoa</taxon>
        <taxon>Ecdysozoa</taxon>
        <taxon>Arthropoda</taxon>
        <taxon>Hexapoda</taxon>
        <taxon>Insecta</taxon>
        <taxon>Pterygota</taxon>
        <taxon>Neoptera</taxon>
        <taxon>Endopterygota</taxon>
        <taxon>Coleoptera</taxon>
        <taxon>Polyphaga</taxon>
        <taxon>Cucujiformia</taxon>
        <taxon>Tenebrionidae</taxon>
        <taxon>Pimeliinae</taxon>
        <taxon>Asbolus</taxon>
    </lineage>
</organism>
<dbReference type="OrthoDB" id="6762828at2759"/>
<dbReference type="Proteomes" id="UP000292052">
    <property type="component" value="Unassembled WGS sequence"/>
</dbReference>
<evidence type="ECO:0008006" key="4">
    <source>
        <dbReference type="Google" id="ProtNLM"/>
    </source>
</evidence>
<accession>A0A482W4P4</accession>
<name>A0A482W4P4_ASBVE</name>
<proteinExistence type="predicted"/>
<sequence>MTENPSHPSMALPDSSTRTKKKQKLSPTAWSCNAEPNEANADLDHVDEIEQFARYVRHQHIEEPIPPCSPAEIPELIKSLHTRKALGPDSISNRAMKNLPDKALVAFTAIVSA</sequence>
<gene>
    <name evidence="2" type="ORF">BDFB_014564</name>
</gene>